<comment type="subunit">
    <text evidence="13">Homotetramer.</text>
</comment>
<comment type="function">
    <text evidence="13">Catalyzes the conversion of 4-hydroxy-tetrahydrodipicolinate (HTPA) to tetrahydrodipicolinate.</text>
</comment>
<name>A0A6G7Y8V8_9ACTN</name>
<dbReference type="KEGG" id="prv:G7070_13675"/>
<dbReference type="InterPro" id="IPR023940">
    <property type="entry name" value="DHDPR_bac"/>
</dbReference>
<feature type="domain" description="Dihydrodipicolinate reductase C-terminal" evidence="16">
    <location>
        <begin position="108"/>
        <end position="242"/>
    </location>
</feature>
<evidence type="ECO:0000256" key="8">
    <source>
        <dbReference type="ARBA" id="ARBA00023154"/>
    </source>
</evidence>
<dbReference type="SUPFAM" id="SSF51735">
    <property type="entry name" value="NAD(P)-binding Rossmann-fold domains"/>
    <property type="match status" value="1"/>
</dbReference>
<feature type="region of interest" description="Disordered" evidence="14">
    <location>
        <begin position="154"/>
        <end position="174"/>
    </location>
</feature>
<keyword evidence="3 13" id="KW-0028">Amino-acid biosynthesis</keyword>
<evidence type="ECO:0000256" key="13">
    <source>
        <dbReference type="HAMAP-Rule" id="MF_00102"/>
    </source>
</evidence>
<dbReference type="Pfam" id="PF01113">
    <property type="entry name" value="DapB_N"/>
    <property type="match status" value="1"/>
</dbReference>
<reference evidence="17 18" key="1">
    <citation type="submission" date="2020-03" db="EMBL/GenBank/DDBJ databases">
        <title>Propioniciclava sp. nov., isolated from Hydrophilus acuminatus.</title>
        <authorList>
            <person name="Hyun D.-W."/>
            <person name="Bae J.-W."/>
        </authorList>
    </citation>
    <scope>NUCLEOTIDE SEQUENCE [LARGE SCALE GENOMIC DNA]</scope>
    <source>
        <strain evidence="17 18">HDW11</strain>
    </source>
</reference>
<dbReference type="Pfam" id="PF05173">
    <property type="entry name" value="DapB_C"/>
    <property type="match status" value="1"/>
</dbReference>
<comment type="caution">
    <text evidence="13">Lacks conserved residue(s) required for the propagation of feature annotation.</text>
</comment>
<feature type="binding site" evidence="13">
    <location>
        <begin position="140"/>
        <end position="141"/>
    </location>
    <ligand>
        <name>(S)-2,3,4,5-tetrahydrodipicolinate</name>
        <dbReference type="ChEBI" id="CHEBI:16845"/>
    </ligand>
</feature>
<evidence type="ECO:0000256" key="1">
    <source>
        <dbReference type="ARBA" id="ARBA00006642"/>
    </source>
</evidence>
<evidence type="ECO:0000259" key="15">
    <source>
        <dbReference type="Pfam" id="PF01113"/>
    </source>
</evidence>
<evidence type="ECO:0000256" key="14">
    <source>
        <dbReference type="SAM" id="MobiDB-lite"/>
    </source>
</evidence>
<feature type="binding site" evidence="13">
    <location>
        <begin position="8"/>
        <end position="13"/>
    </location>
    <ligand>
        <name>NAD(+)</name>
        <dbReference type="ChEBI" id="CHEBI:57540"/>
    </ligand>
</feature>
<feature type="binding site" evidence="13">
    <location>
        <position position="131"/>
    </location>
    <ligand>
        <name>(S)-2,3,4,5-tetrahydrodipicolinate</name>
        <dbReference type="ChEBI" id="CHEBI:16845"/>
    </ligand>
</feature>
<dbReference type="UniPathway" id="UPA00034">
    <property type="reaction ID" value="UER00018"/>
</dbReference>
<comment type="catalytic activity">
    <reaction evidence="11 13">
        <text>(S)-2,3,4,5-tetrahydrodipicolinate + NADP(+) + H2O = (2S,4S)-4-hydroxy-2,3,4,5-tetrahydrodipicolinate + NADPH + H(+)</text>
        <dbReference type="Rhea" id="RHEA:35331"/>
        <dbReference type="ChEBI" id="CHEBI:15377"/>
        <dbReference type="ChEBI" id="CHEBI:15378"/>
        <dbReference type="ChEBI" id="CHEBI:16845"/>
        <dbReference type="ChEBI" id="CHEBI:57783"/>
        <dbReference type="ChEBI" id="CHEBI:58349"/>
        <dbReference type="ChEBI" id="CHEBI:67139"/>
        <dbReference type="EC" id="1.17.1.8"/>
    </reaction>
</comment>
<dbReference type="PROSITE" id="PS01298">
    <property type="entry name" value="DAPB"/>
    <property type="match status" value="1"/>
</dbReference>
<sequence>MLRVAVLGAKGRMGAEVCRAVEAAEDLELVAALDAGDDLTPAQAADVAVDFTVPDAVMANLEWCAAHGVHAVVGTTGFTPEKLERVRELFDGTPAHAIVASNYSIGSLLMMKFSELAAPFFESVEIIELHHPNKVDAPSGTAATTARAIAAARRAAGLGPTPDATTEETDGARGADIDGIRVHSVRQRGLFANQEVRFGNEGEQLVIAENGFDRSSYMPGVLAAIRAVPDQPGLTVGIESLLGL</sequence>
<dbReference type="GO" id="GO:0008839">
    <property type="term" value="F:4-hydroxy-tetrahydrodipicolinate reductase"/>
    <property type="evidence" value="ECO:0007669"/>
    <property type="project" value="UniProtKB-UniRule"/>
</dbReference>
<evidence type="ECO:0000313" key="17">
    <source>
        <dbReference type="EMBL" id="QIK73116.1"/>
    </source>
</evidence>
<feature type="binding site" evidence="13">
    <location>
        <begin position="74"/>
        <end position="76"/>
    </location>
    <ligand>
        <name>NAD(+)</name>
        <dbReference type="ChEBI" id="CHEBI:57540"/>
    </ligand>
</feature>
<keyword evidence="4 13" id="KW-0521">NADP</keyword>
<feature type="binding site" evidence="13">
    <location>
        <position position="34"/>
    </location>
    <ligand>
        <name>NAD(+)</name>
        <dbReference type="ChEBI" id="CHEBI:57540"/>
    </ligand>
</feature>
<dbReference type="EC" id="1.17.1.8" evidence="10 13"/>
<dbReference type="GO" id="GO:0016726">
    <property type="term" value="F:oxidoreductase activity, acting on CH or CH2 groups, NAD or NADP as acceptor"/>
    <property type="evidence" value="ECO:0007669"/>
    <property type="project" value="UniProtKB-UniRule"/>
</dbReference>
<evidence type="ECO:0000256" key="10">
    <source>
        <dbReference type="ARBA" id="ARBA00038983"/>
    </source>
</evidence>
<comment type="catalytic activity">
    <reaction evidence="12 13">
        <text>(S)-2,3,4,5-tetrahydrodipicolinate + NAD(+) + H2O = (2S,4S)-4-hydroxy-2,3,4,5-tetrahydrodipicolinate + NADH + H(+)</text>
        <dbReference type="Rhea" id="RHEA:35323"/>
        <dbReference type="ChEBI" id="CHEBI:15377"/>
        <dbReference type="ChEBI" id="CHEBI:15378"/>
        <dbReference type="ChEBI" id="CHEBI:16845"/>
        <dbReference type="ChEBI" id="CHEBI:57540"/>
        <dbReference type="ChEBI" id="CHEBI:57945"/>
        <dbReference type="ChEBI" id="CHEBI:67139"/>
        <dbReference type="EC" id="1.17.1.8"/>
    </reaction>
</comment>
<evidence type="ECO:0000256" key="11">
    <source>
        <dbReference type="ARBA" id="ARBA00049080"/>
    </source>
</evidence>
<dbReference type="InterPro" id="IPR022663">
    <property type="entry name" value="DapB_C"/>
</dbReference>
<keyword evidence="2 13" id="KW-0963">Cytoplasm</keyword>
<dbReference type="GO" id="GO:0019877">
    <property type="term" value="P:diaminopimelate biosynthetic process"/>
    <property type="evidence" value="ECO:0007669"/>
    <property type="project" value="UniProtKB-UniRule"/>
</dbReference>
<proteinExistence type="inferred from homology"/>
<feature type="active site" description="Proton donor" evidence="13">
    <location>
        <position position="134"/>
    </location>
</feature>
<organism evidence="17 18">
    <name type="scientific">Propioniciclava coleopterorum</name>
    <dbReference type="NCBI Taxonomy" id="2714937"/>
    <lineage>
        <taxon>Bacteria</taxon>
        <taxon>Bacillati</taxon>
        <taxon>Actinomycetota</taxon>
        <taxon>Actinomycetes</taxon>
        <taxon>Propionibacteriales</taxon>
        <taxon>Propionibacteriaceae</taxon>
        <taxon>Propioniciclava</taxon>
    </lineage>
</organism>
<dbReference type="Gene3D" id="3.40.50.720">
    <property type="entry name" value="NAD(P)-binding Rossmann-like Domain"/>
    <property type="match status" value="1"/>
</dbReference>
<dbReference type="InterPro" id="IPR036291">
    <property type="entry name" value="NAD(P)-bd_dom_sf"/>
</dbReference>
<evidence type="ECO:0000256" key="4">
    <source>
        <dbReference type="ARBA" id="ARBA00022857"/>
    </source>
</evidence>
<evidence type="ECO:0000256" key="9">
    <source>
        <dbReference type="ARBA" id="ARBA00037922"/>
    </source>
</evidence>
<gene>
    <name evidence="13" type="primary">dapB</name>
    <name evidence="17" type="ORF">G7070_13675</name>
</gene>
<protein>
    <recommendedName>
        <fullName evidence="10 13">4-hydroxy-tetrahydrodipicolinate reductase</fullName>
        <shortName evidence="13">HTPA reductase</shortName>
        <ecNumber evidence="10 13">1.17.1.8</ecNumber>
    </recommendedName>
</protein>
<evidence type="ECO:0000256" key="7">
    <source>
        <dbReference type="ARBA" id="ARBA00023027"/>
    </source>
</evidence>
<dbReference type="EMBL" id="CP049865">
    <property type="protein sequence ID" value="QIK73116.1"/>
    <property type="molecule type" value="Genomic_DNA"/>
</dbReference>
<dbReference type="FunFam" id="3.30.360.10:FF:000009">
    <property type="entry name" value="4-hydroxy-tetrahydrodipicolinate reductase"/>
    <property type="match status" value="1"/>
</dbReference>
<dbReference type="CDD" id="cd02274">
    <property type="entry name" value="DHDPR_N"/>
    <property type="match status" value="1"/>
</dbReference>
<dbReference type="Gene3D" id="3.30.360.10">
    <property type="entry name" value="Dihydrodipicolinate Reductase, domain 2"/>
    <property type="match status" value="1"/>
</dbReference>
<dbReference type="PIRSF" id="PIRSF000161">
    <property type="entry name" value="DHPR"/>
    <property type="match status" value="1"/>
</dbReference>
<dbReference type="GO" id="GO:0009089">
    <property type="term" value="P:lysine biosynthetic process via diaminopimelate"/>
    <property type="evidence" value="ECO:0007669"/>
    <property type="project" value="UniProtKB-UniRule"/>
</dbReference>
<evidence type="ECO:0000259" key="16">
    <source>
        <dbReference type="Pfam" id="PF05173"/>
    </source>
</evidence>
<dbReference type="SUPFAM" id="SSF55347">
    <property type="entry name" value="Glyceraldehyde-3-phosphate dehydrogenase-like, C-terminal domain"/>
    <property type="match status" value="1"/>
</dbReference>
<dbReference type="RefSeq" id="WP_166234187.1">
    <property type="nucleotide sequence ID" value="NZ_CP049865.1"/>
</dbReference>
<keyword evidence="7 13" id="KW-0520">NAD</keyword>
<dbReference type="PANTHER" id="PTHR20836">
    <property type="entry name" value="DIHYDRODIPICOLINATE REDUCTASE"/>
    <property type="match status" value="1"/>
</dbReference>
<dbReference type="GO" id="GO:0050661">
    <property type="term" value="F:NADP binding"/>
    <property type="evidence" value="ECO:0007669"/>
    <property type="project" value="UniProtKB-UniRule"/>
</dbReference>
<comment type="similarity">
    <text evidence="1 13">Belongs to the DapB family.</text>
</comment>
<evidence type="ECO:0000256" key="12">
    <source>
        <dbReference type="ARBA" id="ARBA00049396"/>
    </source>
</evidence>
<comment type="caution">
    <text evidence="13">Was originally thought to be a dihydrodipicolinate reductase (DHDPR), catalyzing the conversion of dihydrodipicolinate to tetrahydrodipicolinate. However, it was shown in E.coli that the substrate of the enzymatic reaction is not dihydrodipicolinate (DHDP) but in fact (2S,4S)-4-hydroxy-2,3,4,5-tetrahydrodipicolinic acid (HTPA), the product released by the DapA-catalyzed reaction.</text>
</comment>
<dbReference type="InterPro" id="IPR022664">
    <property type="entry name" value="DapB_N_CS"/>
</dbReference>
<keyword evidence="8 13" id="KW-0457">Lysine biosynthesis</keyword>
<evidence type="ECO:0000256" key="5">
    <source>
        <dbReference type="ARBA" id="ARBA00022915"/>
    </source>
</evidence>
<comment type="subcellular location">
    <subcellularLocation>
        <location evidence="13">Cytoplasm</location>
    </subcellularLocation>
</comment>
<feature type="binding site" evidence="13">
    <location>
        <begin position="100"/>
        <end position="103"/>
    </location>
    <ligand>
        <name>NAD(+)</name>
        <dbReference type="ChEBI" id="CHEBI:57540"/>
    </ligand>
</feature>
<evidence type="ECO:0000313" key="18">
    <source>
        <dbReference type="Proteomes" id="UP000501058"/>
    </source>
</evidence>
<dbReference type="PANTHER" id="PTHR20836:SF0">
    <property type="entry name" value="4-HYDROXY-TETRAHYDRODIPICOLINATE REDUCTASE 1, CHLOROPLASTIC-RELATED"/>
    <property type="match status" value="1"/>
</dbReference>
<dbReference type="GO" id="GO:0005829">
    <property type="term" value="C:cytosol"/>
    <property type="evidence" value="ECO:0007669"/>
    <property type="project" value="TreeGrafter"/>
</dbReference>
<accession>A0A6G7Y8V8</accession>
<dbReference type="InterPro" id="IPR000846">
    <property type="entry name" value="DapB_N"/>
</dbReference>
<feature type="domain" description="Dihydrodipicolinate reductase N-terminal" evidence="15">
    <location>
        <begin position="3"/>
        <end position="103"/>
    </location>
</feature>
<dbReference type="GO" id="GO:0051287">
    <property type="term" value="F:NAD binding"/>
    <property type="evidence" value="ECO:0007669"/>
    <property type="project" value="UniProtKB-UniRule"/>
</dbReference>
<keyword evidence="5 13" id="KW-0220">Diaminopimelate biosynthesis</keyword>
<evidence type="ECO:0000256" key="2">
    <source>
        <dbReference type="ARBA" id="ARBA00022490"/>
    </source>
</evidence>
<dbReference type="HAMAP" id="MF_00102">
    <property type="entry name" value="DapB"/>
    <property type="match status" value="1"/>
</dbReference>
<dbReference type="NCBIfam" id="TIGR00036">
    <property type="entry name" value="dapB"/>
    <property type="match status" value="1"/>
</dbReference>
<comment type="pathway">
    <text evidence="9 13">Amino-acid biosynthesis; L-lysine biosynthesis via DAP pathway; (S)-tetrahydrodipicolinate from L-aspartate: step 4/4.</text>
</comment>
<keyword evidence="6 13" id="KW-0560">Oxidoreductase</keyword>
<dbReference type="AlphaFoldDB" id="A0A6G7Y8V8"/>
<keyword evidence="18" id="KW-1185">Reference proteome</keyword>
<feature type="active site" description="Proton donor/acceptor" evidence="13">
    <location>
        <position position="130"/>
    </location>
</feature>
<evidence type="ECO:0000256" key="6">
    <source>
        <dbReference type="ARBA" id="ARBA00023002"/>
    </source>
</evidence>
<evidence type="ECO:0000256" key="3">
    <source>
        <dbReference type="ARBA" id="ARBA00022605"/>
    </source>
</evidence>
<dbReference type="Proteomes" id="UP000501058">
    <property type="component" value="Chromosome"/>
</dbReference>